<dbReference type="EMBL" id="NMUH01016927">
    <property type="protein sequence ID" value="MQM23572.1"/>
    <property type="molecule type" value="Genomic_DNA"/>
</dbReference>
<sequence>MEKVESSTFFFQELLDRQIFRALCSSLKQGSSNSCLGHLSTGDSKTEVWIFSSVRSVDSRRPSVNRYALLCKRQKFGYLDCEICRQSTSHLSTDEDFLSNIEEDGTLTSMVKGTQIRITRELLASLFEVSTSGCSGVHTVDTHIKAVAESAAAKVLQAAPAAPAVEEPVVAAAPAPEAAVVDESSRRIEDIPPEDIEPIGQFSEVPLPSSQVGSLLRDALDSISQGEPVAHEPSIAKSVAEVHTGDVVMEEAPSQQEQVQVQEDVVMEDAPIEGEQSVTEEFQGVSAVASGHTEIHSEVLSVQEEEAAAAAQTKVPMESVHAEGEAEVEKGSETQGEGNENPPENQFREDSEDDQD</sequence>
<organism evidence="2 3">
    <name type="scientific">Colocasia esculenta</name>
    <name type="common">Wild taro</name>
    <name type="synonym">Arum esculentum</name>
    <dbReference type="NCBI Taxonomy" id="4460"/>
    <lineage>
        <taxon>Eukaryota</taxon>
        <taxon>Viridiplantae</taxon>
        <taxon>Streptophyta</taxon>
        <taxon>Embryophyta</taxon>
        <taxon>Tracheophyta</taxon>
        <taxon>Spermatophyta</taxon>
        <taxon>Magnoliopsida</taxon>
        <taxon>Liliopsida</taxon>
        <taxon>Araceae</taxon>
        <taxon>Aroideae</taxon>
        <taxon>Colocasieae</taxon>
        <taxon>Colocasia</taxon>
    </lineage>
</organism>
<dbReference type="Proteomes" id="UP000652761">
    <property type="component" value="Unassembled WGS sequence"/>
</dbReference>
<feature type="compositionally biased region" description="Polar residues" evidence="1">
    <location>
        <begin position="333"/>
        <end position="344"/>
    </location>
</feature>
<name>A0A843XX17_COLES</name>
<proteinExistence type="predicted"/>
<reference evidence="2" key="1">
    <citation type="submission" date="2017-07" db="EMBL/GenBank/DDBJ databases">
        <title>Taro Niue Genome Assembly and Annotation.</title>
        <authorList>
            <person name="Atibalentja N."/>
            <person name="Keating K."/>
            <person name="Fields C.J."/>
        </authorList>
    </citation>
    <scope>NUCLEOTIDE SEQUENCE</scope>
    <source>
        <strain evidence="2">Niue_2</strain>
        <tissue evidence="2">Leaf</tissue>
    </source>
</reference>
<evidence type="ECO:0000313" key="3">
    <source>
        <dbReference type="Proteomes" id="UP000652761"/>
    </source>
</evidence>
<comment type="caution">
    <text evidence="2">The sequence shown here is derived from an EMBL/GenBank/DDBJ whole genome shotgun (WGS) entry which is preliminary data.</text>
</comment>
<keyword evidence="3" id="KW-1185">Reference proteome</keyword>
<evidence type="ECO:0000256" key="1">
    <source>
        <dbReference type="SAM" id="MobiDB-lite"/>
    </source>
</evidence>
<feature type="compositionally biased region" description="Basic and acidic residues" evidence="1">
    <location>
        <begin position="320"/>
        <end position="332"/>
    </location>
</feature>
<accession>A0A843XX17</accession>
<gene>
    <name evidence="2" type="ORF">Taro_056638</name>
</gene>
<feature type="region of interest" description="Disordered" evidence="1">
    <location>
        <begin position="305"/>
        <end position="356"/>
    </location>
</feature>
<protein>
    <submittedName>
        <fullName evidence="2">Uncharacterized protein</fullName>
    </submittedName>
</protein>
<dbReference type="AlphaFoldDB" id="A0A843XX17"/>
<evidence type="ECO:0000313" key="2">
    <source>
        <dbReference type="EMBL" id="MQM23572.1"/>
    </source>
</evidence>